<dbReference type="PANTHER" id="PTHR39324:SF1">
    <property type="entry name" value="CALCIUM DODECIN"/>
    <property type="match status" value="1"/>
</dbReference>
<dbReference type="InterPro" id="IPR036694">
    <property type="entry name" value="Dodecin-like_sf"/>
</dbReference>
<reference evidence="1 2" key="1">
    <citation type="submission" date="2017-02" db="EMBL/GenBank/DDBJ databases">
        <title>Blood Disease Bacterium A2-HR MARDI.</title>
        <authorList>
            <person name="Badrun R."/>
            <person name="Abu Bakar N."/>
            <person name="Laboh R."/>
        </authorList>
    </citation>
    <scope>NUCLEOTIDE SEQUENCE [LARGE SCALE GENOMIC DNA]</scope>
    <source>
        <strain evidence="1 2">A2-HR MARDI</strain>
    </source>
</reference>
<dbReference type="InterPro" id="IPR009923">
    <property type="entry name" value="Dodecin"/>
</dbReference>
<dbReference type="AlphaFoldDB" id="A0A1U9VLT6"/>
<dbReference type="Proteomes" id="UP000189628">
    <property type="component" value="Chromosome"/>
</dbReference>
<organism evidence="1 2">
    <name type="scientific">blood disease bacterium A2-HR MARDI</name>
    <dbReference type="NCBI Taxonomy" id="1944648"/>
    <lineage>
        <taxon>Bacteria</taxon>
        <taxon>Pseudomonadati</taxon>
        <taxon>Pseudomonadota</taxon>
        <taxon>Betaproteobacteria</taxon>
        <taxon>Burkholderiales</taxon>
        <taxon>Burkholderiaceae</taxon>
        <taxon>Ralstonia</taxon>
        <taxon>Ralstonia solanacearum species complex</taxon>
    </lineage>
</organism>
<protein>
    <recommendedName>
        <fullName evidence="3">Dodecin domain-containing protein</fullName>
    </recommendedName>
</protein>
<dbReference type="RefSeq" id="WP_013210245.1">
    <property type="nucleotide sequence ID" value="NZ_CP019911.1"/>
</dbReference>
<sequence length="83" mass="9170">MGSHTYKMIELVGSSPESSDAAIRNAITRASETLHYLDWFEVTETRGHLVDGKIAHWQVTLKVGMRLEQTESGGKPSGKKKGK</sequence>
<accession>A0A1U9VLT6</accession>
<dbReference type="GeneID" id="97323838"/>
<name>A0A1U9VLT6_9RALS</name>
<evidence type="ECO:0000313" key="2">
    <source>
        <dbReference type="Proteomes" id="UP000189628"/>
    </source>
</evidence>
<dbReference type="EMBL" id="CP019911">
    <property type="protein sequence ID" value="AQW31127.1"/>
    <property type="molecule type" value="Genomic_DNA"/>
</dbReference>
<dbReference type="Pfam" id="PF07311">
    <property type="entry name" value="Dodecin"/>
    <property type="match status" value="1"/>
</dbReference>
<dbReference type="NCBIfam" id="NF043052">
    <property type="entry name" value="DodecBact"/>
    <property type="match status" value="1"/>
</dbReference>
<evidence type="ECO:0008006" key="3">
    <source>
        <dbReference type="Google" id="ProtNLM"/>
    </source>
</evidence>
<dbReference type="Gene3D" id="3.30.1660.10">
    <property type="entry name" value="Flavin-binding protein dodecin"/>
    <property type="match status" value="1"/>
</dbReference>
<dbReference type="InterPro" id="IPR050049">
    <property type="entry name" value="Dodecin_bact"/>
</dbReference>
<proteinExistence type="predicted"/>
<evidence type="ECO:0000313" key="1">
    <source>
        <dbReference type="EMBL" id="AQW31127.1"/>
    </source>
</evidence>
<dbReference type="PANTHER" id="PTHR39324">
    <property type="entry name" value="CALCIUM DODECIN"/>
    <property type="match status" value="1"/>
</dbReference>
<gene>
    <name evidence="1" type="ORF">B0B51_15070</name>
</gene>
<dbReference type="InterPro" id="IPR025543">
    <property type="entry name" value="Dodecin-like"/>
</dbReference>
<dbReference type="SUPFAM" id="SSF89807">
    <property type="entry name" value="Dodecin-like"/>
    <property type="match status" value="1"/>
</dbReference>